<name>A0A2T0QF84_9ACTN</name>
<dbReference type="RefSeq" id="WP_106240429.1">
    <property type="nucleotide sequence ID" value="NZ_PVZC01000001.1"/>
</dbReference>
<gene>
    <name evidence="1" type="ORF">CLV72_1011197</name>
</gene>
<evidence type="ECO:0000313" key="1">
    <source>
        <dbReference type="EMBL" id="PRY02594.1"/>
    </source>
</evidence>
<dbReference type="EMBL" id="PVZC01000001">
    <property type="protein sequence ID" value="PRY02594.1"/>
    <property type="molecule type" value="Genomic_DNA"/>
</dbReference>
<protein>
    <submittedName>
        <fullName evidence="1">Uncharacterized protein</fullName>
    </submittedName>
</protein>
<dbReference type="Proteomes" id="UP000237846">
    <property type="component" value="Unassembled WGS sequence"/>
</dbReference>
<reference evidence="1 2" key="1">
    <citation type="submission" date="2018-03" db="EMBL/GenBank/DDBJ databases">
        <title>Genomic Encyclopedia of Archaeal and Bacterial Type Strains, Phase II (KMG-II): from individual species to whole genera.</title>
        <authorList>
            <person name="Goeker M."/>
        </authorList>
    </citation>
    <scope>NUCLEOTIDE SEQUENCE [LARGE SCALE GENOMIC DNA]</scope>
    <source>
        <strain evidence="1 2">DSM 45601</strain>
    </source>
</reference>
<keyword evidence="2" id="KW-1185">Reference proteome</keyword>
<sequence length="62" mass="6200">MSAIVITTFVIGIVGLGSLALAGAVVSAVRELAQGRVGHYIDAAPTPAPAVREERVLEGSAA</sequence>
<evidence type="ECO:0000313" key="2">
    <source>
        <dbReference type="Proteomes" id="UP000237846"/>
    </source>
</evidence>
<proteinExistence type="predicted"/>
<dbReference type="AlphaFoldDB" id="A0A2T0QF84"/>
<comment type="caution">
    <text evidence="1">The sequence shown here is derived from an EMBL/GenBank/DDBJ whole genome shotgun (WGS) entry which is preliminary data.</text>
</comment>
<accession>A0A2T0QF84</accession>
<organism evidence="1 2">
    <name type="scientific">Allonocardiopsis opalescens</name>
    <dbReference type="NCBI Taxonomy" id="1144618"/>
    <lineage>
        <taxon>Bacteria</taxon>
        <taxon>Bacillati</taxon>
        <taxon>Actinomycetota</taxon>
        <taxon>Actinomycetes</taxon>
        <taxon>Streptosporangiales</taxon>
        <taxon>Allonocardiopsis</taxon>
    </lineage>
</organism>